<feature type="region of interest" description="Disordered" evidence="1">
    <location>
        <begin position="323"/>
        <end position="351"/>
    </location>
</feature>
<evidence type="ECO:0000313" key="3">
    <source>
        <dbReference type="Proteomes" id="UP000032803"/>
    </source>
</evidence>
<organism evidence="2 3">
    <name type="scientific">Legionella hackeliae</name>
    <dbReference type="NCBI Taxonomy" id="449"/>
    <lineage>
        <taxon>Bacteria</taxon>
        <taxon>Pseudomonadati</taxon>
        <taxon>Pseudomonadota</taxon>
        <taxon>Gammaproteobacteria</taxon>
        <taxon>Legionellales</taxon>
        <taxon>Legionellaceae</taxon>
        <taxon>Legionella</taxon>
    </lineage>
</organism>
<evidence type="ECO:0000313" key="2">
    <source>
        <dbReference type="EMBL" id="CEK09920.1"/>
    </source>
</evidence>
<accession>A0A0A8UM16</accession>
<proteinExistence type="predicted"/>
<dbReference type="STRING" id="449.LHA_0840"/>
<dbReference type="KEGG" id="lha:LHA_0840"/>
<dbReference type="RefSeq" id="WP_052673573.1">
    <property type="nucleotide sequence ID" value="NZ_LN681225.1"/>
</dbReference>
<keyword evidence="3" id="KW-1185">Reference proteome</keyword>
<dbReference type="EMBL" id="LN681225">
    <property type="protein sequence ID" value="CEK09920.1"/>
    <property type="molecule type" value="Genomic_DNA"/>
</dbReference>
<reference evidence="3" key="1">
    <citation type="submission" date="2014-09" db="EMBL/GenBank/DDBJ databases">
        <authorList>
            <person name="Gomez-Valero L."/>
        </authorList>
    </citation>
    <scope>NUCLEOTIDE SEQUENCE [LARGE SCALE GENOMIC DNA]</scope>
    <source>
        <strain evidence="3">ATCC35250</strain>
    </source>
</reference>
<name>A0A0A8UM16_LEGHA</name>
<protein>
    <submittedName>
        <fullName evidence="2">Uncharacterized protein</fullName>
    </submittedName>
</protein>
<dbReference type="AlphaFoldDB" id="A0A0A8UM16"/>
<dbReference type="PATRIC" id="fig|449.7.peg.2928"/>
<evidence type="ECO:0000256" key="1">
    <source>
        <dbReference type="SAM" id="MobiDB-lite"/>
    </source>
</evidence>
<dbReference type="HOGENOM" id="CLU_711324_0_0_6"/>
<sequence length="388" mass="42862">MQKAIKEDPSCVDDFLVGALQDEMVQPLRVSQPRSKRTVLPIRFTNNFEVIYNNLKAIAYAFDMKDSQNQPIFRPFDDGEIINSHSDFIDAKVNGYLVSPSFNTSSHVAAILATALLVAEEMILEQLLPEAIRSKDKSDFFNLLSDLLDKEAAQRIINELTVVTGSFPKEEGKIIAGTQFDYCEPVLQILRKNLGLNKLPELICRLAKPGVSTEEALSHFTPKEVEQLTHGLKILYEIGLKLQEYPLTSAQSAGSRGINAGLQSLIAHLNPQLAKSLRIPMDTIVRAEVKPVNKEKAKDRISTQAISKCPFFAPKAIMNTQKTSAATDSEIPHKTAASAVPIQEEKSSNEPKYQPSFFTKLWNHKQEIGIAVTGVVCLATGLVISSQS</sequence>
<gene>
    <name evidence="2" type="ORF">LHA_0840</name>
</gene>
<dbReference type="Proteomes" id="UP000032803">
    <property type="component" value="Chromosome I"/>
</dbReference>